<feature type="compositionally biased region" description="Low complexity" evidence="6">
    <location>
        <begin position="73"/>
        <end position="86"/>
    </location>
</feature>
<evidence type="ECO:0000256" key="2">
    <source>
        <dbReference type="ARBA" id="ARBA00022670"/>
    </source>
</evidence>
<name>A0A170PE40_9CHLR</name>
<evidence type="ECO:0000256" key="4">
    <source>
        <dbReference type="ARBA" id="ARBA00022825"/>
    </source>
</evidence>
<dbReference type="KEGG" id="pbf:CFX0092_A0476"/>
<dbReference type="PANTHER" id="PTHR32060">
    <property type="entry name" value="TAIL-SPECIFIC PROTEASE"/>
    <property type="match status" value="1"/>
</dbReference>
<evidence type="ECO:0000256" key="1">
    <source>
        <dbReference type="ARBA" id="ARBA00009179"/>
    </source>
</evidence>
<dbReference type="GO" id="GO:0006508">
    <property type="term" value="P:proteolysis"/>
    <property type="evidence" value="ECO:0007669"/>
    <property type="project" value="UniProtKB-KW"/>
</dbReference>
<protein>
    <submittedName>
        <fullName evidence="8">Carboxy-terminal-processing protease</fullName>
        <ecNumber evidence="8">3.4.21.102</ecNumber>
    </submittedName>
</protein>
<keyword evidence="9" id="KW-1185">Reference proteome</keyword>
<comment type="similarity">
    <text evidence="1 5">Belongs to the peptidase S41A family.</text>
</comment>
<dbReference type="AlphaFoldDB" id="A0A170PE40"/>
<gene>
    <name evidence="8" type="primary">ctpA</name>
    <name evidence="8" type="ORF">CFX0092_A0476</name>
</gene>
<dbReference type="InterPro" id="IPR005151">
    <property type="entry name" value="Tail-specific_protease"/>
</dbReference>
<dbReference type="SUPFAM" id="SSF50156">
    <property type="entry name" value="PDZ domain-like"/>
    <property type="match status" value="1"/>
</dbReference>
<dbReference type="GO" id="GO:0030288">
    <property type="term" value="C:outer membrane-bounded periplasmic space"/>
    <property type="evidence" value="ECO:0007669"/>
    <property type="project" value="TreeGrafter"/>
</dbReference>
<dbReference type="Gene3D" id="3.30.750.44">
    <property type="match status" value="1"/>
</dbReference>
<evidence type="ECO:0000256" key="5">
    <source>
        <dbReference type="RuleBase" id="RU004404"/>
    </source>
</evidence>
<dbReference type="OrthoDB" id="9812068at2"/>
<dbReference type="Pfam" id="PF03572">
    <property type="entry name" value="Peptidase_S41"/>
    <property type="match status" value="1"/>
</dbReference>
<dbReference type="GO" id="GO:0004252">
    <property type="term" value="F:serine-type endopeptidase activity"/>
    <property type="evidence" value="ECO:0007669"/>
    <property type="project" value="UniProtKB-EC"/>
</dbReference>
<dbReference type="InterPro" id="IPR004447">
    <property type="entry name" value="Peptidase_S41A"/>
</dbReference>
<dbReference type="InterPro" id="IPR029045">
    <property type="entry name" value="ClpP/crotonase-like_dom_sf"/>
</dbReference>
<sequence>MASNYHDSSPPPSRSTRPGWLLLALALLFGAGMGLAGFLAGRATAEPAAAVAALPTTVPTAAPANDAEPLSGQSATATAAPTATPLPTQPPTALPSATSEPTAEPFPPTAEPDGLGIIAPPPGSPLSSVDFATLYEVWDIIAEQYDGDLPPAEELIQALVSGSLETLNDDYTRYVPADVAQRMREDQDGAVEGIGAFVLENDEGLFEIVRPIDGQPADLAGVKAGDVLIEIDGQSVIDLSFDEVILLVRGPQGTSVNLKFLREGEEEPLEFTIVRTRFEVPVVTAEVLPTEMTGGAAIGYIHLTEFTTNAEEKLYEAIDQLLAQGVTGLVLDLRDNPGGFLDQSVAVADAFLPEGVVLYERNMRGLDETFTSIDGDAAESIPLVVLVNAGSASASEIVAGALQDRGRAVLVGETTFGKGSVQQIHPLSDGSELRVTIARWYTPNDNTIDSVGITPDIEVESPEDLGGPEDGQLMRAIEWLLTGQ</sequence>
<dbReference type="Pfam" id="PF17820">
    <property type="entry name" value="PDZ_6"/>
    <property type="match status" value="1"/>
</dbReference>
<feature type="region of interest" description="Disordered" evidence="6">
    <location>
        <begin position="62"/>
        <end position="122"/>
    </location>
</feature>
<accession>A0A170PE40</accession>
<reference evidence="8" key="1">
    <citation type="submission" date="2016-01" db="EMBL/GenBank/DDBJ databases">
        <authorList>
            <person name="Mcilroy J.S."/>
            <person name="Karst M S."/>
            <person name="Albertsen M."/>
        </authorList>
    </citation>
    <scope>NUCLEOTIDE SEQUENCE</scope>
    <source>
        <strain evidence="8">Cfx-K</strain>
    </source>
</reference>
<feature type="domain" description="PDZ" evidence="7">
    <location>
        <begin position="180"/>
        <end position="249"/>
    </location>
</feature>
<evidence type="ECO:0000256" key="6">
    <source>
        <dbReference type="SAM" id="MobiDB-lite"/>
    </source>
</evidence>
<dbReference type="EC" id="3.4.21.102" evidence="8"/>
<dbReference type="InterPro" id="IPR036034">
    <property type="entry name" value="PDZ_sf"/>
</dbReference>
<proteinExistence type="inferred from homology"/>
<dbReference type="SUPFAM" id="SSF52096">
    <property type="entry name" value="ClpP/crotonase"/>
    <property type="match status" value="1"/>
</dbReference>
<feature type="compositionally biased region" description="Low complexity" evidence="6">
    <location>
        <begin position="94"/>
        <end position="103"/>
    </location>
</feature>
<dbReference type="NCBIfam" id="TIGR00225">
    <property type="entry name" value="prc"/>
    <property type="match status" value="1"/>
</dbReference>
<dbReference type="CDD" id="cd06782">
    <property type="entry name" value="cpPDZ_CPP-like"/>
    <property type="match status" value="1"/>
</dbReference>
<dbReference type="InterPro" id="IPR041489">
    <property type="entry name" value="PDZ_6"/>
</dbReference>
<dbReference type="PANTHER" id="PTHR32060:SF30">
    <property type="entry name" value="CARBOXY-TERMINAL PROCESSING PROTEASE CTPA"/>
    <property type="match status" value="1"/>
</dbReference>
<evidence type="ECO:0000259" key="7">
    <source>
        <dbReference type="PROSITE" id="PS50106"/>
    </source>
</evidence>
<organism evidence="8 9">
    <name type="scientific">Candidatus Promineifilum breve</name>
    <dbReference type="NCBI Taxonomy" id="1806508"/>
    <lineage>
        <taxon>Bacteria</taxon>
        <taxon>Bacillati</taxon>
        <taxon>Chloroflexota</taxon>
        <taxon>Ardenticatenia</taxon>
        <taxon>Candidatus Promineifilales</taxon>
        <taxon>Candidatus Promineifilaceae</taxon>
        <taxon>Candidatus Promineifilum</taxon>
    </lineage>
</organism>
<evidence type="ECO:0000256" key="3">
    <source>
        <dbReference type="ARBA" id="ARBA00022801"/>
    </source>
</evidence>
<dbReference type="PROSITE" id="PS50106">
    <property type="entry name" value="PDZ"/>
    <property type="match status" value="1"/>
</dbReference>
<dbReference type="Gene3D" id="3.90.226.10">
    <property type="entry name" value="2-enoyl-CoA Hydratase, Chain A, domain 1"/>
    <property type="match status" value="1"/>
</dbReference>
<dbReference type="Gene3D" id="2.30.42.10">
    <property type="match status" value="1"/>
</dbReference>
<dbReference type="EMBL" id="LN890655">
    <property type="protein sequence ID" value="CUS02357.2"/>
    <property type="molecule type" value="Genomic_DNA"/>
</dbReference>
<dbReference type="Proteomes" id="UP000215027">
    <property type="component" value="Chromosome I"/>
</dbReference>
<dbReference type="SMART" id="SM00245">
    <property type="entry name" value="TSPc"/>
    <property type="match status" value="1"/>
</dbReference>
<dbReference type="CDD" id="cd07560">
    <property type="entry name" value="Peptidase_S41_CPP"/>
    <property type="match status" value="1"/>
</dbReference>
<dbReference type="SMART" id="SM00228">
    <property type="entry name" value="PDZ"/>
    <property type="match status" value="1"/>
</dbReference>
<dbReference type="InterPro" id="IPR001478">
    <property type="entry name" value="PDZ"/>
</dbReference>
<keyword evidence="3 5" id="KW-0378">Hydrolase</keyword>
<dbReference type="RefSeq" id="WP_157912844.1">
    <property type="nucleotide sequence ID" value="NZ_LN890655.1"/>
</dbReference>
<evidence type="ECO:0000313" key="9">
    <source>
        <dbReference type="Proteomes" id="UP000215027"/>
    </source>
</evidence>
<evidence type="ECO:0000313" key="8">
    <source>
        <dbReference type="EMBL" id="CUS02357.2"/>
    </source>
</evidence>
<keyword evidence="4 5" id="KW-0720">Serine protease</keyword>
<keyword evidence="2 5" id="KW-0645">Protease</keyword>
<dbReference type="GO" id="GO:0007165">
    <property type="term" value="P:signal transduction"/>
    <property type="evidence" value="ECO:0007669"/>
    <property type="project" value="TreeGrafter"/>
</dbReference>